<comment type="caution">
    <text evidence="10">Lacks conserved residue(s) required for the propagation of feature annotation.</text>
</comment>
<dbReference type="PANTHER" id="PTHR15036:SF84">
    <property type="entry name" value="CONTACTIN-ASSOCIATED PROTEIN-LIKE 5 ISOFORM X1"/>
    <property type="match status" value="1"/>
</dbReference>
<evidence type="ECO:0000256" key="4">
    <source>
        <dbReference type="ARBA" id="ARBA00022692"/>
    </source>
</evidence>
<keyword evidence="8 13" id="KW-0472">Membrane</keyword>
<sequence length="1243" mass="138464">PTTASPMSFGRTSHSGGWSPMVTDQEPWLQVDLKEQMEVTAVATQGRYDSWDWVSSYLLLYSDTGRVWKQYRHEDGVGRFVGNTNSEAVVQNKLSHPVRTRFLRFVPRDWNPSGWMGLRVEVYGCSYKSYVADFDGRSALLYRFNQKSMSTVKDVISLRFKSHQAEGVLLHGEGQRGDYITLELHRGRLDLYLNLDDNRLRFSSGRVAVTVGSLLDDQHWHSVQMERFNRQVNLTVDSHTQHFQTKGEGHSLEVDYELSFGGIPLPGKPGTFLRKNFHGCMENLYYNGINVIDLAKRRKPQIHSGNVTFSCSQPQLVACTFVSSGSSFLSLPSAASATGGFSVRFQFRTWNPDGLLLSVNASQENGRNKYLLLCCRPLNQTKAVSARLNVKCSSPGHRVNDGLWHSVSLDTRNLQITLTVDNEPSSAIELWEQLESKGSFYFGGQWVLTRQTPAFQGCMRLLFINRQPMNLNHVQQGLLGNYNELQFDTCNIRDRCLPNLCEHGGRCSQTWSTFTCDCSGTGYSGATCHNSIYESSCEAYKLIGSSSGFFSIDPDGSGPLGPTQVYCNMTEEKVWTVLAHNSTAPVTVQGSSPRKPHIMKLNYSASAEQLHAIVSGSEQCQQEVVYNCRKSRLFNTKGEFYFPLNVKLAHCKLTASCPGVQQCSCSLEENCIDMNYFCNCDADADAWANDTGVLSYKDHLPVSQIVIGDTNRTGSQAVYHIGPLRCYGDKSIWNAASFYQESSYLYFPTLQAELASDISFYFKTSAPSGVFLENLGLKDFIRAELSSPSVVTFSFDVGNGPVVLSVKSHLPLNDRQWHYVRAERNVKEASLQVDQLPLRFLEAPADGHPRLRLSSQLFVGGTASQQRGFLGCIRTLTINGVSFDLEERARMTPGVSSGCPGYCSGSSSLCHNRGRCIEKSNGYVCDCSQSAYGGTTCNQEVSVSFDMESSVTYTFQEPFSVMQNRSSQASSVSTESSSRAREDIAFSFVTSQRPAMLLTVSTFSQQYIAVILAKNGSLQIWYHLQTDRSPDVFSPALNNLADGRLHRIRIHRVGKNLYVQVKMTVIHVIKPVTNSNNIYFHPLNSAGRENFNEKVVQAASKGFIGCLSSVQFNHVAPLKAALTNRGSSLVTIRGPLVQSNCGALAESTSHTLQGKTCTHTLLFKSPTYTLTQNDLAVIAGVVTAVVFIAVCALAVISRLLYQQRRAQRSNSIKEDNRHSMYTDYRTEMHLHNSVRDNMKEYYI</sequence>
<dbReference type="AlphaFoldDB" id="A0A671Z3I3"/>
<protein>
    <submittedName>
        <fullName evidence="18">Contactin associated protein family member 5</fullName>
    </submittedName>
</protein>
<keyword evidence="19" id="KW-1185">Reference proteome</keyword>
<dbReference type="InterPro" id="IPR008979">
    <property type="entry name" value="Galactose-bd-like_sf"/>
</dbReference>
<keyword evidence="7 13" id="KW-1133">Transmembrane helix</keyword>
<dbReference type="Ensembl" id="ENSSAUT00010072736.1">
    <property type="protein sequence ID" value="ENSSAUP00010069502.1"/>
    <property type="gene ID" value="ENSSAUG00010027522.1"/>
</dbReference>
<evidence type="ECO:0000256" key="5">
    <source>
        <dbReference type="ARBA" id="ARBA00022729"/>
    </source>
</evidence>
<dbReference type="SMART" id="SM00282">
    <property type="entry name" value="LamG"/>
    <property type="match status" value="4"/>
</dbReference>
<feature type="compositionally biased region" description="Polar residues" evidence="12">
    <location>
        <begin position="1"/>
        <end position="16"/>
    </location>
</feature>
<dbReference type="PANTHER" id="PTHR15036">
    <property type="entry name" value="PIKACHURIN-LIKE PROTEIN"/>
    <property type="match status" value="1"/>
</dbReference>
<dbReference type="InterPro" id="IPR002181">
    <property type="entry name" value="Fibrinogen_a/b/g_C_dom"/>
</dbReference>
<feature type="domain" description="Fibrinogen C-terminal" evidence="17">
    <location>
        <begin position="528"/>
        <end position="580"/>
    </location>
</feature>
<evidence type="ECO:0000256" key="2">
    <source>
        <dbReference type="ARBA" id="ARBA00010241"/>
    </source>
</evidence>
<feature type="domain" description="F5/8 type C" evidence="14">
    <location>
        <begin position="1"/>
        <end position="125"/>
    </location>
</feature>
<proteinExistence type="inferred from homology"/>
<reference evidence="18" key="2">
    <citation type="submission" date="2025-08" db="UniProtKB">
        <authorList>
            <consortium name="Ensembl"/>
        </authorList>
    </citation>
    <scope>IDENTIFICATION</scope>
</reference>
<dbReference type="GO" id="GO:0016020">
    <property type="term" value="C:membrane"/>
    <property type="evidence" value="ECO:0007669"/>
    <property type="project" value="UniProtKB-SubCell"/>
</dbReference>
<dbReference type="InParanoid" id="A0A671Z3I3"/>
<evidence type="ECO:0000256" key="9">
    <source>
        <dbReference type="ARBA" id="ARBA00023157"/>
    </source>
</evidence>
<dbReference type="PROSITE" id="PS50022">
    <property type="entry name" value="FA58C_3"/>
    <property type="match status" value="1"/>
</dbReference>
<feature type="transmembrane region" description="Helical" evidence="13">
    <location>
        <begin position="1175"/>
        <end position="1201"/>
    </location>
</feature>
<dbReference type="SUPFAM" id="SSF49899">
    <property type="entry name" value="Concanavalin A-like lectins/glucanases"/>
    <property type="match status" value="4"/>
</dbReference>
<dbReference type="Pfam" id="PF00754">
    <property type="entry name" value="F5_F8_type_C"/>
    <property type="match status" value="1"/>
</dbReference>
<feature type="region of interest" description="Disordered" evidence="12">
    <location>
        <begin position="1"/>
        <end position="20"/>
    </location>
</feature>
<comment type="subcellular location">
    <subcellularLocation>
        <location evidence="1">Membrane</location>
        <topology evidence="1">Single-pass type I membrane protein</topology>
    </subcellularLocation>
</comment>
<dbReference type="SUPFAM" id="SSF57196">
    <property type="entry name" value="EGF/Laminin"/>
    <property type="match status" value="1"/>
</dbReference>
<dbReference type="CDD" id="cd00057">
    <property type="entry name" value="FA58C"/>
    <property type="match status" value="1"/>
</dbReference>
<dbReference type="InterPro" id="IPR000421">
    <property type="entry name" value="FA58C"/>
</dbReference>
<feature type="disulfide bond" evidence="11">
    <location>
        <begin position="872"/>
        <end position="899"/>
    </location>
</feature>
<gene>
    <name evidence="18" type="primary">CNTNAP5</name>
    <name evidence="18" type="synonym">cntnap5a</name>
</gene>
<feature type="domain" description="Laminin G" evidence="15">
    <location>
        <begin position="131"/>
        <end position="311"/>
    </location>
</feature>
<dbReference type="InterPro" id="IPR001791">
    <property type="entry name" value="Laminin_G"/>
</dbReference>
<dbReference type="Pfam" id="PF00008">
    <property type="entry name" value="EGF"/>
    <property type="match status" value="1"/>
</dbReference>
<feature type="domain" description="Laminin G" evidence="15">
    <location>
        <begin position="958"/>
        <end position="1141"/>
    </location>
</feature>
<keyword evidence="3 10" id="KW-0245">EGF-like domain</keyword>
<evidence type="ECO:0000256" key="7">
    <source>
        <dbReference type="ARBA" id="ARBA00022989"/>
    </source>
</evidence>
<accession>A0A671Z3I3</accession>
<dbReference type="CDD" id="cd00110">
    <property type="entry name" value="LamG"/>
    <property type="match status" value="4"/>
</dbReference>
<organism evidence="18 19">
    <name type="scientific">Sparus aurata</name>
    <name type="common">Gilthead sea bream</name>
    <dbReference type="NCBI Taxonomy" id="8175"/>
    <lineage>
        <taxon>Eukaryota</taxon>
        <taxon>Metazoa</taxon>
        <taxon>Chordata</taxon>
        <taxon>Craniata</taxon>
        <taxon>Vertebrata</taxon>
        <taxon>Euteleostomi</taxon>
        <taxon>Actinopterygii</taxon>
        <taxon>Neopterygii</taxon>
        <taxon>Teleostei</taxon>
        <taxon>Neoteleostei</taxon>
        <taxon>Acanthomorphata</taxon>
        <taxon>Eupercaria</taxon>
        <taxon>Spariformes</taxon>
        <taxon>Sparidae</taxon>
        <taxon>Sparus</taxon>
    </lineage>
</organism>
<dbReference type="Proteomes" id="UP000472265">
    <property type="component" value="Chromosome 9"/>
</dbReference>
<dbReference type="SUPFAM" id="SSF49785">
    <property type="entry name" value="Galactose-binding domain-like"/>
    <property type="match status" value="1"/>
</dbReference>
<dbReference type="InterPro" id="IPR000742">
    <property type="entry name" value="EGF"/>
</dbReference>
<reference evidence="18" key="1">
    <citation type="submission" date="2021-04" db="EMBL/GenBank/DDBJ databases">
        <authorList>
            <consortium name="Wellcome Sanger Institute Data Sharing"/>
        </authorList>
    </citation>
    <scope>NUCLEOTIDE SEQUENCE [LARGE SCALE GENOMIC DNA]</scope>
</reference>
<dbReference type="InterPro" id="IPR013320">
    <property type="entry name" value="ConA-like_dom_sf"/>
</dbReference>
<evidence type="ECO:0000259" key="15">
    <source>
        <dbReference type="PROSITE" id="PS50025"/>
    </source>
</evidence>
<comment type="similarity">
    <text evidence="2">Belongs to the neurexin family.</text>
</comment>
<evidence type="ECO:0000256" key="12">
    <source>
        <dbReference type="SAM" id="MobiDB-lite"/>
    </source>
</evidence>
<evidence type="ECO:0000259" key="14">
    <source>
        <dbReference type="PROSITE" id="PS50022"/>
    </source>
</evidence>
<dbReference type="PROSITE" id="PS01286">
    <property type="entry name" value="FA58C_2"/>
    <property type="match status" value="1"/>
</dbReference>
<dbReference type="PROSITE" id="PS51406">
    <property type="entry name" value="FIBRINOGEN_C_2"/>
    <property type="match status" value="1"/>
</dbReference>
<evidence type="ECO:0000256" key="3">
    <source>
        <dbReference type="ARBA" id="ARBA00022536"/>
    </source>
</evidence>
<dbReference type="SMART" id="SM00231">
    <property type="entry name" value="FA58C"/>
    <property type="match status" value="1"/>
</dbReference>
<dbReference type="PROSITE" id="PS50025">
    <property type="entry name" value="LAM_G_DOMAIN"/>
    <property type="match status" value="4"/>
</dbReference>
<keyword evidence="5" id="KW-0732">Signal</keyword>
<evidence type="ECO:0000313" key="18">
    <source>
        <dbReference type="Ensembl" id="ENSSAUP00010069502.1"/>
    </source>
</evidence>
<name>A0A671Z3I3_SPAAU</name>
<evidence type="ECO:0000259" key="16">
    <source>
        <dbReference type="PROSITE" id="PS50026"/>
    </source>
</evidence>
<dbReference type="Gene3D" id="2.10.25.10">
    <property type="entry name" value="Laminin"/>
    <property type="match status" value="2"/>
</dbReference>
<dbReference type="SMART" id="SM00181">
    <property type="entry name" value="EGF"/>
    <property type="match status" value="2"/>
</dbReference>
<dbReference type="InterPro" id="IPR050372">
    <property type="entry name" value="Neurexin-related_CASP"/>
</dbReference>
<dbReference type="PROSITE" id="PS01285">
    <property type="entry name" value="FA58C_1"/>
    <property type="match status" value="1"/>
</dbReference>
<dbReference type="Gene3D" id="2.60.120.200">
    <property type="match status" value="4"/>
</dbReference>
<evidence type="ECO:0000256" key="11">
    <source>
        <dbReference type="PROSITE-ProRule" id="PRU00122"/>
    </source>
</evidence>
<dbReference type="Pfam" id="PF02210">
    <property type="entry name" value="Laminin_G_2"/>
    <property type="match status" value="4"/>
</dbReference>
<dbReference type="FunFam" id="2.60.120.260:FF:000016">
    <property type="entry name" value="Contactin-associated protein-like 4 isoform 1"/>
    <property type="match status" value="1"/>
</dbReference>
<feature type="domain" description="EGF-like" evidence="16">
    <location>
        <begin position="900"/>
        <end position="938"/>
    </location>
</feature>
<keyword evidence="4 13" id="KW-0812">Transmembrane</keyword>
<evidence type="ECO:0000256" key="6">
    <source>
        <dbReference type="ARBA" id="ARBA00022737"/>
    </source>
</evidence>
<keyword evidence="9 11" id="KW-1015">Disulfide bond</keyword>
<dbReference type="FunFam" id="2.10.25.10:FF:000015">
    <property type="entry name" value="neurexin-1 isoform X1"/>
    <property type="match status" value="1"/>
</dbReference>
<dbReference type="Gene3D" id="2.60.120.260">
    <property type="entry name" value="Galactose-binding domain-like"/>
    <property type="match status" value="1"/>
</dbReference>
<evidence type="ECO:0000256" key="8">
    <source>
        <dbReference type="ARBA" id="ARBA00023136"/>
    </source>
</evidence>
<dbReference type="PROSITE" id="PS50026">
    <property type="entry name" value="EGF_3"/>
    <property type="match status" value="2"/>
</dbReference>
<evidence type="ECO:0000256" key="1">
    <source>
        <dbReference type="ARBA" id="ARBA00004479"/>
    </source>
</evidence>
<feature type="domain" description="Laminin G" evidence="15">
    <location>
        <begin position="734"/>
        <end position="899"/>
    </location>
</feature>
<dbReference type="FunFam" id="2.60.120.200:FF:000026">
    <property type="entry name" value="contactin-associated protein-like 4 isoform X1"/>
    <property type="match status" value="1"/>
</dbReference>
<dbReference type="SUPFAM" id="SSF56496">
    <property type="entry name" value="Fibrinogen C-terminal domain-like"/>
    <property type="match status" value="1"/>
</dbReference>
<reference evidence="18" key="3">
    <citation type="submission" date="2025-09" db="UniProtKB">
        <authorList>
            <consortium name="Ensembl"/>
        </authorList>
    </citation>
    <scope>IDENTIFICATION</scope>
</reference>
<evidence type="ECO:0000259" key="17">
    <source>
        <dbReference type="PROSITE" id="PS51406"/>
    </source>
</evidence>
<dbReference type="InterPro" id="IPR036056">
    <property type="entry name" value="Fibrinogen-like_C"/>
</dbReference>
<feature type="domain" description="EGF-like" evidence="16">
    <location>
        <begin position="492"/>
        <end position="529"/>
    </location>
</feature>
<dbReference type="CDD" id="cd00054">
    <property type="entry name" value="EGF_CA"/>
    <property type="match status" value="2"/>
</dbReference>
<evidence type="ECO:0000256" key="13">
    <source>
        <dbReference type="SAM" id="Phobius"/>
    </source>
</evidence>
<dbReference type="Gene3D" id="2.60.120.1000">
    <property type="match status" value="1"/>
</dbReference>
<dbReference type="OMA" id="GWNCGRE"/>
<keyword evidence="6" id="KW-0677">Repeat</keyword>
<evidence type="ECO:0000313" key="19">
    <source>
        <dbReference type="Proteomes" id="UP000472265"/>
    </source>
</evidence>
<dbReference type="GeneTree" id="ENSGT00940000160532"/>
<feature type="domain" description="Laminin G" evidence="15">
    <location>
        <begin position="318"/>
        <end position="490"/>
    </location>
</feature>
<evidence type="ECO:0000256" key="10">
    <source>
        <dbReference type="PROSITE-ProRule" id="PRU00076"/>
    </source>
</evidence>